<dbReference type="NCBIfam" id="NF040746">
    <property type="entry name" value="reduct_C_beta"/>
    <property type="match status" value="1"/>
</dbReference>
<dbReference type="Gene3D" id="3.40.47.10">
    <property type="match status" value="1"/>
</dbReference>
<dbReference type="STRING" id="142842.SAMN02745118_02773"/>
<proteinExistence type="predicted"/>
<accession>A0A1T4QZK9</accession>
<dbReference type="AlphaFoldDB" id="A0A1T4QZK9"/>
<evidence type="ECO:0000259" key="1">
    <source>
        <dbReference type="Pfam" id="PF19364"/>
    </source>
</evidence>
<dbReference type="CDD" id="cd00827">
    <property type="entry name" value="init_cond_enzymes"/>
    <property type="match status" value="1"/>
</dbReference>
<dbReference type="InterPro" id="IPR016039">
    <property type="entry name" value="Thiolase-like"/>
</dbReference>
<dbReference type="PIRSF" id="PIRSF037559">
    <property type="entry name" value="Gly_sarc_betain_red_a"/>
    <property type="match status" value="1"/>
</dbReference>
<sequence>MTSPVIKGTSYVLVHAANNLLHHGSTQVMERDKDADSEYLKKLPDYLRSYEDVVAYSPNQAYIGNISVEELDGIEQPWYENSIDEAERFSDWGEIMPEDEFYGLLKIVDAFDLVQLSDEFASKIKKKLAGHSLLTKDHIEKITGVESETIKEVVDEDTAEALFVDGELVGCVKQAHDTDINLSAHVMLENLVVKASGVLSLLHLGKQDGVDLEEVDYVIEVSEEACGDINQRGGGNFAKAIAEIAGCEQATGSDTRSFCAGPTHGLINAAGLVKSGIYDNVVVVAGGSTAKLGMNGKDHVAKEIPPLEDCLGGFAVLISKDDGVNPVIRTDAIGRHKVSTGSSPQAVISSLVTEPLDGIGLKITDIDKYSVEMQNPEITKPAGAGDVPASNYKMIAALGVKRGDLERSDLMNFVNEHGMPGFAPTQGHIPSGVPFIGHARQMMKADEIEKAMIIGKGSLFLGRMTNLFDGVSFIIEENMGQSEETSVSEDEIKGIVATAMRDLAQSLLTEEE</sequence>
<dbReference type="OrthoDB" id="9762068at2"/>
<keyword evidence="3" id="KW-1185">Reference proteome</keyword>
<organism evidence="2 3">
    <name type="scientific">Selenihalanaerobacter shriftii</name>
    <dbReference type="NCBI Taxonomy" id="142842"/>
    <lineage>
        <taxon>Bacteria</taxon>
        <taxon>Bacillati</taxon>
        <taxon>Bacillota</taxon>
        <taxon>Clostridia</taxon>
        <taxon>Halanaerobiales</taxon>
        <taxon>Halobacteroidaceae</taxon>
        <taxon>Selenihalanaerobacter</taxon>
    </lineage>
</organism>
<dbReference type="SUPFAM" id="SSF53901">
    <property type="entry name" value="Thiolase-like"/>
    <property type="match status" value="1"/>
</dbReference>
<feature type="domain" description="DUF5940" evidence="1">
    <location>
        <begin position="346"/>
        <end position="509"/>
    </location>
</feature>
<dbReference type="InterPro" id="IPR045984">
    <property type="entry name" value="DUF5940"/>
</dbReference>
<gene>
    <name evidence="2" type="ORF">SAMN02745118_02773</name>
</gene>
<name>A0A1T4QZK9_9FIRM</name>
<dbReference type="InterPro" id="IPR017236">
    <property type="entry name" value="Gly/sarc/bet/_Rdtase_C_bsu"/>
</dbReference>
<evidence type="ECO:0000313" key="3">
    <source>
        <dbReference type="Proteomes" id="UP000190625"/>
    </source>
</evidence>
<dbReference type="GO" id="GO:0016746">
    <property type="term" value="F:acyltransferase activity"/>
    <property type="evidence" value="ECO:0007669"/>
    <property type="project" value="InterPro"/>
</dbReference>
<dbReference type="Pfam" id="PF19364">
    <property type="entry name" value="DUF5940"/>
    <property type="match status" value="1"/>
</dbReference>
<evidence type="ECO:0000313" key="2">
    <source>
        <dbReference type="EMBL" id="SKA09209.1"/>
    </source>
</evidence>
<dbReference type="Proteomes" id="UP000190625">
    <property type="component" value="Unassembled WGS sequence"/>
</dbReference>
<protein>
    <submittedName>
        <fullName evidence="2">3-Oxoacyl-[acyl-carrier-protein (ACP)] synthase III</fullName>
    </submittedName>
</protein>
<dbReference type="EMBL" id="FUWM01000037">
    <property type="protein sequence ID" value="SKA09209.1"/>
    <property type="molecule type" value="Genomic_DNA"/>
</dbReference>
<dbReference type="RefSeq" id="WP_143555732.1">
    <property type="nucleotide sequence ID" value="NZ_FUWM01000037.1"/>
</dbReference>
<reference evidence="3" key="1">
    <citation type="submission" date="2017-02" db="EMBL/GenBank/DDBJ databases">
        <authorList>
            <person name="Varghese N."/>
            <person name="Submissions S."/>
        </authorList>
    </citation>
    <scope>NUCLEOTIDE SEQUENCE [LARGE SCALE GENOMIC DNA]</scope>
    <source>
        <strain evidence="3">ATCC BAA-73</strain>
    </source>
</reference>